<feature type="domain" description="Alcohol dehydrogenase iron-type/glycerol dehydrogenase GldA" evidence="2">
    <location>
        <begin position="242"/>
        <end position="419"/>
    </location>
</feature>
<dbReference type="PANTHER" id="PTHR11496:SF83">
    <property type="entry name" value="HYDROXYACID-OXOACID TRANSHYDROGENASE, MITOCHONDRIAL"/>
    <property type="match status" value="1"/>
</dbReference>
<dbReference type="Gene3D" id="1.20.1090.10">
    <property type="entry name" value="Dehydroquinate synthase-like - alpha domain"/>
    <property type="match status" value="1"/>
</dbReference>
<dbReference type="Proteomes" id="UP000095237">
    <property type="component" value="Unassembled WGS sequence"/>
</dbReference>
<evidence type="ECO:0000313" key="3">
    <source>
        <dbReference type="EMBL" id="OEG70193.1"/>
    </source>
</evidence>
<dbReference type="PROSITE" id="PS00913">
    <property type="entry name" value="ADH_IRON_1"/>
    <property type="match status" value="1"/>
</dbReference>
<evidence type="ECO:0000259" key="2">
    <source>
        <dbReference type="Pfam" id="PF00465"/>
    </source>
</evidence>
<comment type="caution">
    <text evidence="3">The sequence shown here is derived from an EMBL/GenBank/DDBJ whole genome shotgun (WGS) entry which is preliminary data.</text>
</comment>
<reference evidence="3 4" key="1">
    <citation type="submission" date="2015-11" db="EMBL/GenBank/DDBJ databases">
        <title>Evidence for parallel genomic evolution in an endosymbiosis of termite gut flagellates.</title>
        <authorList>
            <person name="Zheng H."/>
        </authorList>
    </citation>
    <scope>NUCLEOTIDE SEQUENCE [LARGE SCALE GENOMIC DNA]</scope>
    <source>
        <strain evidence="3 4">CET450</strain>
    </source>
</reference>
<dbReference type="SUPFAM" id="SSF56796">
    <property type="entry name" value="Dehydroquinate synthase-like"/>
    <property type="match status" value="1"/>
</dbReference>
<evidence type="ECO:0000313" key="4">
    <source>
        <dbReference type="Proteomes" id="UP000095237"/>
    </source>
</evidence>
<dbReference type="Gene3D" id="3.40.50.1970">
    <property type="match status" value="1"/>
</dbReference>
<dbReference type="InterPro" id="IPR016161">
    <property type="entry name" value="Ald_DH/histidinol_DH"/>
</dbReference>
<dbReference type="SUPFAM" id="SSF53720">
    <property type="entry name" value="ALDH-like"/>
    <property type="match status" value="1"/>
</dbReference>
<dbReference type="PANTHER" id="PTHR11496">
    <property type="entry name" value="ALCOHOL DEHYDROGENASE"/>
    <property type="match status" value="1"/>
</dbReference>
<organism evidence="3 4">
    <name type="scientific">Endomicrobium trichonymphae</name>
    <dbReference type="NCBI Taxonomy" id="1408204"/>
    <lineage>
        <taxon>Bacteria</taxon>
        <taxon>Pseudomonadati</taxon>
        <taxon>Elusimicrobiota</taxon>
        <taxon>Endomicrobiia</taxon>
        <taxon>Endomicrobiales</taxon>
        <taxon>Endomicrobiaceae</taxon>
        <taxon>Candidatus Endomicrobiellum</taxon>
    </lineage>
</organism>
<dbReference type="AlphaFoldDB" id="A0A1E5IJ85"/>
<sequence length="458" mass="50659">MHITADLDEPPDIFMAVSSILISKTFDTGMICSSEQSIIIVKDVYDEVIKELKLRGAYILNDQEKEKIAKTIIIKGKLNPAIVGQSARKIADMSGVKVPSDVKILAGEVSEIGLEEEFAQEKLSPVIAVYRAENFEDAVEKAYRLVELCGAGHTSVLYTDERKQNRIGVFACKLRTGRILINTPSSQGAIGDLYNFKLEPSLTLGCGSWGGNSVSENVGVKHLLNYKTVAERRENMLWFRIPPKVYFKRGITNLALRELQGKKRAFIVTDSFLFNSGGIYNITKVLEEINIDYQIFFGVKPEPTVSTVNEALSLVRAYEPDIIIAFGGGSPIDAAKIIWLMYEHPETDFKDIAMRFMDIRKRICKIPELGKKVQMVAIPTTSGTGSEITPFAVITDDETHIKYPIADYALTPNVAIVDPDFVDSMPKSLCAASGIDALTHAIEAYVSVLATNFTNSLR</sequence>
<evidence type="ECO:0000256" key="1">
    <source>
        <dbReference type="ARBA" id="ARBA00023002"/>
    </source>
</evidence>
<dbReference type="GO" id="GO:0046872">
    <property type="term" value="F:metal ion binding"/>
    <property type="evidence" value="ECO:0007669"/>
    <property type="project" value="InterPro"/>
</dbReference>
<dbReference type="InterPro" id="IPR018211">
    <property type="entry name" value="ADH_Fe_CS"/>
</dbReference>
<keyword evidence="1" id="KW-0560">Oxidoreductase</keyword>
<dbReference type="InterPro" id="IPR039697">
    <property type="entry name" value="Alcohol_dehydrogenase_Fe"/>
</dbReference>
<dbReference type="InterPro" id="IPR001670">
    <property type="entry name" value="ADH_Fe/GldA"/>
</dbReference>
<gene>
    <name evidence="3" type="ORF">ATZ36_05730</name>
</gene>
<proteinExistence type="predicted"/>
<dbReference type="Pfam" id="PF00465">
    <property type="entry name" value="Fe-ADH"/>
    <property type="match status" value="1"/>
</dbReference>
<accession>A0A1E5IJ85</accession>
<protein>
    <recommendedName>
        <fullName evidence="2">Alcohol dehydrogenase iron-type/glycerol dehydrogenase GldA domain-containing protein</fullName>
    </recommendedName>
</protein>
<dbReference type="EMBL" id="LNVX01000436">
    <property type="protein sequence ID" value="OEG70193.1"/>
    <property type="molecule type" value="Genomic_DNA"/>
</dbReference>
<dbReference type="GO" id="GO:0016620">
    <property type="term" value="F:oxidoreductase activity, acting on the aldehyde or oxo group of donors, NAD or NADP as acceptor"/>
    <property type="evidence" value="ECO:0007669"/>
    <property type="project" value="InterPro"/>
</dbReference>
<dbReference type="FunFam" id="3.40.50.1970:FF:000002">
    <property type="entry name" value="Aldehyde-alcohol dehydrogenase"/>
    <property type="match status" value="1"/>
</dbReference>
<dbReference type="GO" id="GO:0004022">
    <property type="term" value="F:alcohol dehydrogenase (NAD+) activity"/>
    <property type="evidence" value="ECO:0007669"/>
    <property type="project" value="TreeGrafter"/>
</dbReference>
<name>A0A1E5IJ85_ENDTX</name>
<dbReference type="Gene3D" id="3.40.309.10">
    <property type="entry name" value="Aldehyde Dehydrogenase, Chain A, domain 2"/>
    <property type="match status" value="1"/>
</dbReference>
<dbReference type="InterPro" id="IPR016163">
    <property type="entry name" value="Ald_DH_C"/>
</dbReference>
<keyword evidence="4" id="KW-1185">Reference proteome</keyword>